<organism evidence="1">
    <name type="scientific">Oryza barthii</name>
    <dbReference type="NCBI Taxonomy" id="65489"/>
    <lineage>
        <taxon>Eukaryota</taxon>
        <taxon>Viridiplantae</taxon>
        <taxon>Streptophyta</taxon>
        <taxon>Embryophyta</taxon>
        <taxon>Tracheophyta</taxon>
        <taxon>Spermatophyta</taxon>
        <taxon>Magnoliopsida</taxon>
        <taxon>Liliopsida</taxon>
        <taxon>Poales</taxon>
        <taxon>Poaceae</taxon>
        <taxon>BOP clade</taxon>
        <taxon>Oryzoideae</taxon>
        <taxon>Oryzeae</taxon>
        <taxon>Oryzinae</taxon>
        <taxon>Oryza</taxon>
    </lineage>
</organism>
<proteinExistence type="predicted"/>
<dbReference type="Proteomes" id="UP000026960">
    <property type="component" value="Chromosome 7"/>
</dbReference>
<evidence type="ECO:0000313" key="1">
    <source>
        <dbReference type="EnsemblPlants" id="OBART07G15820.1"/>
    </source>
</evidence>
<dbReference type="EnsemblPlants" id="OBART07G15820.1">
    <property type="protein sequence ID" value="OBART07G15820.1"/>
    <property type="gene ID" value="OBART07G15820"/>
</dbReference>
<evidence type="ECO:0000313" key="2">
    <source>
        <dbReference type="Proteomes" id="UP000026960"/>
    </source>
</evidence>
<dbReference type="HOGENOM" id="CLU_1527493_0_0_1"/>
<dbReference type="AlphaFoldDB" id="A0A0D3GRG9"/>
<accession>A0A0D3GRG9</accession>
<keyword evidence="2" id="KW-1185">Reference proteome</keyword>
<reference evidence="1" key="1">
    <citation type="journal article" date="2009" name="Rice">
        <title>De Novo Next Generation Sequencing of Plant Genomes.</title>
        <authorList>
            <person name="Rounsley S."/>
            <person name="Marri P.R."/>
            <person name="Yu Y."/>
            <person name="He R."/>
            <person name="Sisneros N."/>
            <person name="Goicoechea J.L."/>
            <person name="Lee S.J."/>
            <person name="Angelova A."/>
            <person name="Kudrna D."/>
            <person name="Luo M."/>
            <person name="Affourtit J."/>
            <person name="Desany B."/>
            <person name="Knight J."/>
            <person name="Niazi F."/>
            <person name="Egholm M."/>
            <person name="Wing R.A."/>
        </authorList>
    </citation>
    <scope>NUCLEOTIDE SEQUENCE [LARGE SCALE GENOMIC DNA]</scope>
    <source>
        <strain evidence="1">cv. IRGC 105608</strain>
    </source>
</reference>
<reference evidence="1" key="2">
    <citation type="submission" date="2015-03" db="UniProtKB">
        <authorList>
            <consortium name="EnsemblPlants"/>
        </authorList>
    </citation>
    <scope>IDENTIFICATION</scope>
</reference>
<sequence length="176" mass="19033">MGEHGGAEDEDWAAGEVETDDDWFAPPAATFASSPLSHHLCCLGQDESRRPAATLPLSRSISGEEYEDLMPVMTGWLGDLGSGTITVESPAVAGPVLLGCRHHRARPSQSQFKKPKTTFRKEIMGELLVMSWDCRCGCFRRPPAVAAEVVPPCRCSSIVGRAGASFLFRRESASEP</sequence>
<dbReference type="Gramene" id="OBART07G15820.1">
    <property type="protein sequence ID" value="OBART07G15820.1"/>
    <property type="gene ID" value="OBART07G15820"/>
</dbReference>
<protein>
    <submittedName>
        <fullName evidence="1">Uncharacterized protein</fullName>
    </submittedName>
</protein>
<dbReference type="PaxDb" id="65489-OBART07G15820.1"/>
<name>A0A0D3GRG9_9ORYZ</name>